<reference evidence="4 5" key="1">
    <citation type="submission" date="2017-08" db="EMBL/GenBank/DDBJ databases">
        <title>Draft genome sequence of pheromone producing symbiont Morganella morganii, of the female New Zealand grass grub Costelytra giveni.</title>
        <authorList>
            <person name="Laugraud A."/>
            <person name="Young S.D."/>
            <person name="Hurst M.H."/>
        </authorList>
    </citation>
    <scope>NUCLEOTIDE SEQUENCE [LARGE SCALE GENOMIC DNA]</scope>
    <source>
        <strain evidence="4 5">MMsCG</strain>
    </source>
</reference>
<evidence type="ECO:0000313" key="5">
    <source>
        <dbReference type="Proteomes" id="UP000286908"/>
    </source>
</evidence>
<evidence type="ECO:0000256" key="1">
    <source>
        <dbReference type="ARBA" id="ARBA00009226"/>
    </source>
</evidence>
<comment type="similarity">
    <text evidence="1">Belongs to the FliN/MopA/SpaO family.</text>
</comment>
<evidence type="ECO:0000259" key="3">
    <source>
        <dbReference type="Pfam" id="PF01052"/>
    </source>
</evidence>
<dbReference type="EMBL" id="NRQY01000001">
    <property type="protein sequence ID" value="RUT67127.1"/>
    <property type="molecule type" value="Genomic_DNA"/>
</dbReference>
<name>A0A433ZYM8_MORMO</name>
<dbReference type="OrthoDB" id="6464468at2"/>
<dbReference type="Pfam" id="PF01052">
    <property type="entry name" value="FliMN_C"/>
    <property type="match status" value="1"/>
</dbReference>
<dbReference type="Proteomes" id="UP000286908">
    <property type="component" value="Unassembled WGS sequence"/>
</dbReference>
<dbReference type="GO" id="GO:0009306">
    <property type="term" value="P:protein secretion"/>
    <property type="evidence" value="ECO:0007669"/>
    <property type="project" value="InterPro"/>
</dbReference>
<sequence length="285" mass="32376">MYYDTCQAMEYLSCYLPEKKGNGRRVINCCLTNTQNILNVLIDVESLLHYLIGENNIPWEIIPEQYLIELINEHKKAIRLPFFSPEYYFPEFSTEIPPADFTRRLAFSGEGIDFCLTGAKGRFDITGMPLIPDFSVPVNAGIYIGSTRTFTGVIQQINEGDVLFITQNQRFLRAGGYFQMTLKQEQDETVITARGIIPEEPVSVPENAVFDSGRIPVQVDFLQYRRVFPLSELMVLQPGDKLALPAADNHLITLEISGQRFAQGELVRVADQYAVEIHHIFQKGE</sequence>
<dbReference type="PRINTS" id="PR01339">
    <property type="entry name" value="TYPE3OMOPROT"/>
</dbReference>
<organism evidence="4 5">
    <name type="scientific">Morganella morganii</name>
    <name type="common">Proteus morganii</name>
    <dbReference type="NCBI Taxonomy" id="582"/>
    <lineage>
        <taxon>Bacteria</taxon>
        <taxon>Pseudomonadati</taxon>
        <taxon>Pseudomonadota</taxon>
        <taxon>Gammaproteobacteria</taxon>
        <taxon>Enterobacterales</taxon>
        <taxon>Morganellaceae</taxon>
        <taxon>Morganella</taxon>
    </lineage>
</organism>
<comment type="caution">
    <text evidence="4">The sequence shown here is derived from an EMBL/GenBank/DDBJ whole genome shotgun (WGS) entry which is preliminary data.</text>
</comment>
<feature type="domain" description="Flagellar motor switch protein FliN-like C-terminal" evidence="3">
    <location>
        <begin position="214"/>
        <end position="280"/>
    </location>
</feature>
<dbReference type="InterPro" id="IPR001543">
    <property type="entry name" value="FliN-like_C"/>
</dbReference>
<dbReference type="Gene3D" id="2.30.330.10">
    <property type="entry name" value="SpoA-like"/>
    <property type="match status" value="1"/>
</dbReference>
<proteinExistence type="inferred from homology"/>
<keyword evidence="2" id="KW-0843">Virulence</keyword>
<protein>
    <recommendedName>
        <fullName evidence="3">Flagellar motor switch protein FliN-like C-terminal domain-containing protein</fullName>
    </recommendedName>
</protein>
<evidence type="ECO:0000313" key="4">
    <source>
        <dbReference type="EMBL" id="RUT67127.1"/>
    </source>
</evidence>
<accession>A0A433ZYM8</accession>
<dbReference type="AlphaFoldDB" id="A0A433ZYM8"/>
<evidence type="ECO:0000256" key="2">
    <source>
        <dbReference type="ARBA" id="ARBA00023026"/>
    </source>
</evidence>
<dbReference type="InterPro" id="IPR036429">
    <property type="entry name" value="SpoA-like_sf"/>
</dbReference>
<dbReference type="InterPro" id="IPR003283">
    <property type="entry name" value="T3SS_OMP_SpaO"/>
</dbReference>
<gene>
    <name evidence="4" type="ORF">CKG00_12675</name>
</gene>
<dbReference type="SUPFAM" id="SSF101801">
    <property type="entry name" value="Surface presentation of antigens (SPOA)"/>
    <property type="match status" value="1"/>
</dbReference>